<evidence type="ECO:0000313" key="2">
    <source>
        <dbReference type="EMBL" id="QBZ82918.1"/>
    </source>
</evidence>
<dbReference type="AlphaFoldDB" id="A0A4P7NZ14"/>
<dbReference type="Proteomes" id="UP000296201">
    <property type="component" value="Chromosome"/>
</dbReference>
<proteinExistence type="predicted"/>
<dbReference type="NCBIfam" id="TIGR02794">
    <property type="entry name" value="tolA_full"/>
    <property type="match status" value="1"/>
</dbReference>
<organism evidence="2 3">
    <name type="scientific">Hydrogenovibrio crunogenus</name>
    <dbReference type="NCBI Taxonomy" id="39765"/>
    <lineage>
        <taxon>Bacteria</taxon>
        <taxon>Pseudomonadati</taxon>
        <taxon>Pseudomonadota</taxon>
        <taxon>Gammaproteobacteria</taxon>
        <taxon>Thiotrichales</taxon>
        <taxon>Piscirickettsiaceae</taxon>
        <taxon>Hydrogenovibrio</taxon>
    </lineage>
</organism>
<dbReference type="SUPFAM" id="SSF74653">
    <property type="entry name" value="TolA/TonB C-terminal domain"/>
    <property type="match status" value="1"/>
</dbReference>
<dbReference type="InterPro" id="IPR014161">
    <property type="entry name" value="Tol-Pal_TolA"/>
</dbReference>
<evidence type="ECO:0000256" key="1">
    <source>
        <dbReference type="SAM" id="MobiDB-lite"/>
    </source>
</evidence>
<reference evidence="2 3" key="1">
    <citation type="submission" date="2018-08" db="EMBL/GenBank/DDBJ databases">
        <title>Horizontal acquisition of hydrogen conversion ability and other habitat adaptations in Hydrogenovibrio crunogenus strains.</title>
        <authorList>
            <person name="Gonnella G."/>
            <person name="Adam N."/>
            <person name="Perner M."/>
        </authorList>
    </citation>
    <scope>NUCLEOTIDE SEQUENCE [LARGE SCALE GENOMIC DNA]</scope>
    <source>
        <strain evidence="2 3">SP-41</strain>
    </source>
</reference>
<feature type="compositionally biased region" description="Basic and acidic residues" evidence="1">
    <location>
        <begin position="181"/>
        <end position="195"/>
    </location>
</feature>
<dbReference type="Gene3D" id="3.30.1150.10">
    <property type="match status" value="1"/>
</dbReference>
<name>A0A4P7NZ14_9GAMM</name>
<evidence type="ECO:0000313" key="3">
    <source>
        <dbReference type="Proteomes" id="UP000296201"/>
    </source>
</evidence>
<gene>
    <name evidence="2" type="ORF">GHNINEIG_00957</name>
</gene>
<accession>A0A4P7NZ14</accession>
<feature type="compositionally biased region" description="Basic and acidic residues" evidence="1">
    <location>
        <begin position="144"/>
        <end position="174"/>
    </location>
</feature>
<sequence length="341" mass="39348">MFAFIIRHPVSMALAIALHILIAIGLVYSSFQEEDVLKVKLNGETSESEQMPIKQIQPMKTFAVDSSLVKQQLAKIKQEEADKLEAQKRLKRQSEAEKRRLAELKRKQLEEKKKAEAERRKALAEQRKADEAKRLAEIERQKVLAEQKRAQEAKQSAERAKKEALLAEKKREQAKQLVAEAEQKRQQEEAKKKALEEQIKKHNAEKKRLEAEALQAKLRREQLQQEAALQRQLEEEEAKKRQAAKQKEMLSLRETYISSIAASVKDNWRTAAKVSEKAECVVSITQTPKGMISSVKVEKCNKFANEQFKKDAEKAVYRAEPLPMPPIKELFERNIKFIFNP</sequence>
<dbReference type="OrthoDB" id="9812909at2"/>
<dbReference type="GO" id="GO:0043213">
    <property type="term" value="P:bacteriocin transport"/>
    <property type="evidence" value="ECO:0007669"/>
    <property type="project" value="InterPro"/>
</dbReference>
<dbReference type="RefSeq" id="WP_135795582.1">
    <property type="nucleotide sequence ID" value="NZ_CP032096.1"/>
</dbReference>
<dbReference type="Pfam" id="PF13103">
    <property type="entry name" value="TonB_2"/>
    <property type="match status" value="1"/>
</dbReference>
<protein>
    <submittedName>
        <fullName evidence="2">Protein TolA</fullName>
    </submittedName>
</protein>
<dbReference type="GO" id="GO:0019534">
    <property type="term" value="F:toxin transmembrane transporter activity"/>
    <property type="evidence" value="ECO:0007669"/>
    <property type="project" value="InterPro"/>
</dbReference>
<dbReference type="GO" id="GO:0016020">
    <property type="term" value="C:membrane"/>
    <property type="evidence" value="ECO:0007669"/>
    <property type="project" value="InterPro"/>
</dbReference>
<dbReference type="EMBL" id="CP032096">
    <property type="protein sequence ID" value="QBZ82918.1"/>
    <property type="molecule type" value="Genomic_DNA"/>
</dbReference>
<keyword evidence="3" id="KW-1185">Reference proteome</keyword>
<feature type="region of interest" description="Disordered" evidence="1">
    <location>
        <begin position="144"/>
        <end position="195"/>
    </location>
</feature>